<dbReference type="PANTHER" id="PTHR24243:SF230">
    <property type="entry name" value="G-PROTEIN COUPLED RECEPTORS FAMILY 1 PROFILE DOMAIN-CONTAINING PROTEIN"/>
    <property type="match status" value="1"/>
</dbReference>
<dbReference type="InterPro" id="IPR000276">
    <property type="entry name" value="GPCR_Rhodpsn"/>
</dbReference>
<evidence type="ECO:0000256" key="2">
    <source>
        <dbReference type="ARBA" id="ARBA00022692"/>
    </source>
</evidence>
<feature type="transmembrane region" description="Helical" evidence="8">
    <location>
        <begin position="216"/>
        <end position="241"/>
    </location>
</feature>
<dbReference type="CDD" id="cd00637">
    <property type="entry name" value="7tm_classA_rhodopsin-like"/>
    <property type="match status" value="1"/>
</dbReference>
<dbReference type="OrthoDB" id="10054250at2759"/>
<feature type="transmembrane region" description="Helical" evidence="8">
    <location>
        <begin position="309"/>
        <end position="333"/>
    </location>
</feature>
<dbReference type="InterPro" id="IPR017452">
    <property type="entry name" value="GPCR_Rhodpsn_7TM"/>
</dbReference>
<reference evidence="10" key="1">
    <citation type="submission" date="2021-02" db="EMBL/GenBank/DDBJ databases">
        <authorList>
            <person name="Nowell W R."/>
        </authorList>
    </citation>
    <scope>NUCLEOTIDE SEQUENCE</scope>
</reference>
<name>A0A814W498_9BILA</name>
<evidence type="ECO:0000256" key="1">
    <source>
        <dbReference type="ARBA" id="ARBA00004141"/>
    </source>
</evidence>
<evidence type="ECO:0000256" key="3">
    <source>
        <dbReference type="ARBA" id="ARBA00022989"/>
    </source>
</evidence>
<keyword evidence="3 8" id="KW-1133">Transmembrane helix</keyword>
<sequence length="388" mass="44258">MASSFVAALALGQIILIEYVESSLFVLGITGSFLNILLFAQRKFRSNSCCTSLGQIILIEYVESSLFVLGITGSFLNILLFAQRKFRSNSCCTYLLASAVAALVLILMAIIPQLYALNHIPSSLFNGNFCKAQGYITQVSAMLCRWLLTIACIDRCLLTSTNASLRLFATVHIAKKIILLLHIIWLIFPIHMLLFADVRRIGYITCMLSTDSSALYHSIYSIIAGGFLPTFIMSICAKYIWKNLQLKRQRRGMINLQRRQNKREIRNIQILIMLLLQVIIFVLFTFPYMSFNLYLTFTRSVTNKSTDRLAIESFMQLFTGATVLVHPAISFYLNTMVSQTYRNELIILFRKFIVCDQRQRFHRGQRVAPNTIFAITDRRNALPMTVIN</sequence>
<keyword evidence="6" id="KW-0675">Receptor</keyword>
<dbReference type="PANTHER" id="PTHR24243">
    <property type="entry name" value="G-PROTEIN COUPLED RECEPTOR"/>
    <property type="match status" value="1"/>
</dbReference>
<dbReference type="Pfam" id="PF00001">
    <property type="entry name" value="7tm_1"/>
    <property type="match status" value="1"/>
</dbReference>
<feature type="transmembrane region" description="Helical" evidence="8">
    <location>
        <begin position="177"/>
        <end position="196"/>
    </location>
</feature>
<dbReference type="GO" id="GO:0004930">
    <property type="term" value="F:G protein-coupled receptor activity"/>
    <property type="evidence" value="ECO:0007669"/>
    <property type="project" value="UniProtKB-KW"/>
</dbReference>
<dbReference type="SUPFAM" id="SSF81321">
    <property type="entry name" value="Family A G protein-coupled receptor-like"/>
    <property type="match status" value="1"/>
</dbReference>
<keyword evidence="4" id="KW-0297">G-protein coupled receptor</keyword>
<organism evidence="10 11">
    <name type="scientific">Adineta steineri</name>
    <dbReference type="NCBI Taxonomy" id="433720"/>
    <lineage>
        <taxon>Eukaryota</taxon>
        <taxon>Metazoa</taxon>
        <taxon>Spiralia</taxon>
        <taxon>Gnathifera</taxon>
        <taxon>Rotifera</taxon>
        <taxon>Eurotatoria</taxon>
        <taxon>Bdelloidea</taxon>
        <taxon>Adinetida</taxon>
        <taxon>Adinetidae</taxon>
        <taxon>Adineta</taxon>
    </lineage>
</organism>
<accession>A0A814W498</accession>
<evidence type="ECO:0000256" key="8">
    <source>
        <dbReference type="SAM" id="Phobius"/>
    </source>
</evidence>
<dbReference type="PROSITE" id="PS50262">
    <property type="entry name" value="G_PROTEIN_RECEP_F1_2"/>
    <property type="match status" value="1"/>
</dbReference>
<dbReference type="EMBL" id="CAJNON010000328">
    <property type="protein sequence ID" value="CAF1199047.1"/>
    <property type="molecule type" value="Genomic_DNA"/>
</dbReference>
<evidence type="ECO:0000256" key="5">
    <source>
        <dbReference type="ARBA" id="ARBA00023136"/>
    </source>
</evidence>
<evidence type="ECO:0000256" key="6">
    <source>
        <dbReference type="ARBA" id="ARBA00023170"/>
    </source>
</evidence>
<protein>
    <recommendedName>
        <fullName evidence="9">G-protein coupled receptors family 1 profile domain-containing protein</fullName>
    </recommendedName>
</protein>
<feature type="transmembrane region" description="Helical" evidence="8">
    <location>
        <begin position="135"/>
        <end position="157"/>
    </location>
</feature>
<comment type="caution">
    <text evidence="10">The sequence shown here is derived from an EMBL/GenBank/DDBJ whole genome shotgun (WGS) entry which is preliminary data.</text>
</comment>
<keyword evidence="5 8" id="KW-0472">Membrane</keyword>
<feature type="transmembrane region" description="Helical" evidence="8">
    <location>
        <begin position="94"/>
        <end position="115"/>
    </location>
</feature>
<dbReference type="Gene3D" id="1.20.1070.10">
    <property type="entry name" value="Rhodopsin 7-helix transmembrane proteins"/>
    <property type="match status" value="1"/>
</dbReference>
<evidence type="ECO:0000313" key="10">
    <source>
        <dbReference type="EMBL" id="CAF1199047.1"/>
    </source>
</evidence>
<proteinExistence type="predicted"/>
<gene>
    <name evidence="10" type="ORF">VCS650_LOCUS25512</name>
</gene>
<dbReference type="GO" id="GO:0005886">
    <property type="term" value="C:plasma membrane"/>
    <property type="evidence" value="ECO:0007669"/>
    <property type="project" value="TreeGrafter"/>
</dbReference>
<dbReference type="Proteomes" id="UP000663891">
    <property type="component" value="Unassembled WGS sequence"/>
</dbReference>
<dbReference type="AlphaFoldDB" id="A0A814W498"/>
<evidence type="ECO:0000256" key="4">
    <source>
        <dbReference type="ARBA" id="ARBA00023040"/>
    </source>
</evidence>
<feature type="domain" description="G-protein coupled receptors family 1 profile" evidence="9">
    <location>
        <begin position="73"/>
        <end position="330"/>
    </location>
</feature>
<keyword evidence="2 8" id="KW-0812">Transmembrane</keyword>
<keyword evidence="7" id="KW-0807">Transducer</keyword>
<evidence type="ECO:0000256" key="7">
    <source>
        <dbReference type="ARBA" id="ARBA00023224"/>
    </source>
</evidence>
<evidence type="ECO:0000313" key="11">
    <source>
        <dbReference type="Proteomes" id="UP000663891"/>
    </source>
</evidence>
<evidence type="ECO:0000259" key="9">
    <source>
        <dbReference type="PROSITE" id="PS50262"/>
    </source>
</evidence>
<feature type="transmembrane region" description="Helical" evidence="8">
    <location>
        <begin position="268"/>
        <end position="289"/>
    </location>
</feature>
<comment type="subcellular location">
    <subcellularLocation>
        <location evidence="1">Membrane</location>
        <topology evidence="1">Multi-pass membrane protein</topology>
    </subcellularLocation>
</comment>